<dbReference type="PANTHER" id="PTHR11533:SF174">
    <property type="entry name" value="PUROMYCIN-SENSITIVE AMINOPEPTIDASE-RELATED"/>
    <property type="match status" value="1"/>
</dbReference>
<evidence type="ECO:0000259" key="16">
    <source>
        <dbReference type="Pfam" id="PF17900"/>
    </source>
</evidence>
<dbReference type="GO" id="GO:0016020">
    <property type="term" value="C:membrane"/>
    <property type="evidence" value="ECO:0007669"/>
    <property type="project" value="TreeGrafter"/>
</dbReference>
<keyword evidence="7" id="KW-0645">Protease</keyword>
<gene>
    <name evidence="17" type="primary">pepN_1</name>
    <name evidence="17" type="ORF">AOLFYP35_01384</name>
</gene>
<dbReference type="NCBIfam" id="TIGR02412">
    <property type="entry name" value="pepN_strep_liv"/>
    <property type="match status" value="1"/>
</dbReference>
<dbReference type="Pfam" id="PF11838">
    <property type="entry name" value="ERAP1_C"/>
    <property type="match status" value="1"/>
</dbReference>
<dbReference type="Gene3D" id="1.10.390.10">
    <property type="entry name" value="Neutral Protease Domain 2"/>
    <property type="match status" value="1"/>
</dbReference>
<dbReference type="GO" id="GO:0042277">
    <property type="term" value="F:peptide binding"/>
    <property type="evidence" value="ECO:0007669"/>
    <property type="project" value="TreeGrafter"/>
</dbReference>
<accession>A0A6N2TIP6</accession>
<evidence type="ECO:0000256" key="8">
    <source>
        <dbReference type="ARBA" id="ARBA00022723"/>
    </source>
</evidence>
<dbReference type="InterPro" id="IPR024571">
    <property type="entry name" value="ERAP1-like_C_dom"/>
</dbReference>
<evidence type="ECO:0000256" key="2">
    <source>
        <dbReference type="ARBA" id="ARBA00001947"/>
    </source>
</evidence>
<keyword evidence="8" id="KW-0479">Metal-binding</keyword>
<dbReference type="GO" id="GO:0070006">
    <property type="term" value="F:metalloaminopeptidase activity"/>
    <property type="evidence" value="ECO:0007669"/>
    <property type="project" value="TreeGrafter"/>
</dbReference>
<evidence type="ECO:0000256" key="12">
    <source>
        <dbReference type="ARBA" id="ARBA00029811"/>
    </source>
</evidence>
<name>A0A6N2TIP6_9ACTO</name>
<dbReference type="CDD" id="cd09602">
    <property type="entry name" value="M1_APN"/>
    <property type="match status" value="1"/>
</dbReference>
<dbReference type="GO" id="GO:0005737">
    <property type="term" value="C:cytoplasm"/>
    <property type="evidence" value="ECO:0007669"/>
    <property type="project" value="TreeGrafter"/>
</dbReference>
<proteinExistence type="inferred from homology"/>
<evidence type="ECO:0000256" key="11">
    <source>
        <dbReference type="ARBA" id="ARBA00023049"/>
    </source>
</evidence>
<dbReference type="GO" id="GO:0008270">
    <property type="term" value="F:zinc ion binding"/>
    <property type="evidence" value="ECO:0007669"/>
    <property type="project" value="InterPro"/>
</dbReference>
<evidence type="ECO:0000256" key="6">
    <source>
        <dbReference type="ARBA" id="ARBA00022438"/>
    </source>
</evidence>
<comment type="similarity">
    <text evidence="3">Belongs to the peptidase M1 family.</text>
</comment>
<dbReference type="PRINTS" id="PR00756">
    <property type="entry name" value="ALADIPTASE"/>
</dbReference>
<keyword evidence="6 17" id="KW-0031">Aminopeptidase</keyword>
<evidence type="ECO:0000313" key="17">
    <source>
        <dbReference type="EMBL" id="VYT05458.1"/>
    </source>
</evidence>
<evidence type="ECO:0000256" key="4">
    <source>
        <dbReference type="ARBA" id="ARBA00012564"/>
    </source>
</evidence>
<reference evidence="17" key="1">
    <citation type="submission" date="2019-11" db="EMBL/GenBank/DDBJ databases">
        <authorList>
            <person name="Feng L."/>
        </authorList>
    </citation>
    <scope>NUCLEOTIDE SEQUENCE</scope>
    <source>
        <strain evidence="17">AodontolyticusLFYP35</strain>
    </source>
</reference>
<dbReference type="SUPFAM" id="SSF55486">
    <property type="entry name" value="Metalloproteases ('zincins'), catalytic domain"/>
    <property type="match status" value="1"/>
</dbReference>
<dbReference type="AlphaFoldDB" id="A0A6N2TIP6"/>
<dbReference type="SUPFAM" id="SSF63737">
    <property type="entry name" value="Leukotriene A4 hydrolase N-terminal domain"/>
    <property type="match status" value="1"/>
</dbReference>
<evidence type="ECO:0000256" key="7">
    <source>
        <dbReference type="ARBA" id="ARBA00022670"/>
    </source>
</evidence>
<dbReference type="GO" id="GO:0005615">
    <property type="term" value="C:extracellular space"/>
    <property type="evidence" value="ECO:0007669"/>
    <property type="project" value="TreeGrafter"/>
</dbReference>
<evidence type="ECO:0000256" key="1">
    <source>
        <dbReference type="ARBA" id="ARBA00000098"/>
    </source>
</evidence>
<dbReference type="EMBL" id="CACRSM010000002">
    <property type="protein sequence ID" value="VYT05458.1"/>
    <property type="molecule type" value="Genomic_DNA"/>
</dbReference>
<dbReference type="GO" id="GO:0016285">
    <property type="term" value="F:alanyl aminopeptidase activity"/>
    <property type="evidence" value="ECO:0007669"/>
    <property type="project" value="UniProtKB-EC"/>
</dbReference>
<evidence type="ECO:0000256" key="10">
    <source>
        <dbReference type="ARBA" id="ARBA00022833"/>
    </source>
</evidence>
<evidence type="ECO:0000256" key="9">
    <source>
        <dbReference type="ARBA" id="ARBA00022801"/>
    </source>
</evidence>
<dbReference type="Gene3D" id="2.60.40.1730">
    <property type="entry name" value="tricorn interacting facor f3 domain"/>
    <property type="match status" value="1"/>
</dbReference>
<dbReference type="InterPro" id="IPR027268">
    <property type="entry name" value="Peptidase_M4/M1_CTD_sf"/>
</dbReference>
<evidence type="ECO:0000259" key="14">
    <source>
        <dbReference type="Pfam" id="PF01433"/>
    </source>
</evidence>
<feature type="domain" description="Aminopeptidase N-like N-terminal" evidence="16">
    <location>
        <begin position="59"/>
        <end position="190"/>
    </location>
</feature>
<comment type="catalytic activity">
    <reaction evidence="1">
        <text>Release of an N-terminal amino acid, Xaa-|-Yaa- from a peptide, amide or arylamide. Xaa is preferably Ala, but may be most amino acids including Pro (slow action). When a terminal hydrophobic residue is followed by a prolyl residue, the two may be released as an intact Xaa-Pro dipeptide.</text>
        <dbReference type="EC" id="3.4.11.2"/>
    </reaction>
</comment>
<dbReference type="InterPro" id="IPR050344">
    <property type="entry name" value="Peptidase_M1_aminopeptidases"/>
</dbReference>
<evidence type="ECO:0000259" key="15">
    <source>
        <dbReference type="Pfam" id="PF11838"/>
    </source>
</evidence>
<feature type="domain" description="ERAP1-like C-terminal" evidence="15">
    <location>
        <begin position="534"/>
        <end position="850"/>
    </location>
</feature>
<keyword evidence="10" id="KW-0862">Zinc</keyword>
<dbReference type="Pfam" id="PF01433">
    <property type="entry name" value="Peptidase_M1"/>
    <property type="match status" value="1"/>
</dbReference>
<evidence type="ECO:0000256" key="3">
    <source>
        <dbReference type="ARBA" id="ARBA00010136"/>
    </source>
</evidence>
<feature type="domain" description="Peptidase M1 membrane alanine aminopeptidase" evidence="14">
    <location>
        <begin position="238"/>
        <end position="451"/>
    </location>
</feature>
<dbReference type="InterPro" id="IPR045357">
    <property type="entry name" value="Aminopeptidase_N-like_N"/>
</dbReference>
<evidence type="ECO:0000256" key="13">
    <source>
        <dbReference type="ARBA" id="ARBA00031533"/>
    </source>
</evidence>
<keyword evidence="9 17" id="KW-0378">Hydrolase</keyword>
<sequence>MYVLTREDARHRSTVVTVRHIDVTLHLEEAASEKSSYRVLSRMTLVSQEPTLFVDVAGEVQTVSIDDVPLASDQFTYDGERLDISGVPTKREVTIAVEADCRFSTTGEGLHRYHDPEDGRYYLYTQFEPEDAHRAWPCFDQPDMKPTWTFHVYAPNEWVVTSNGIGSSQDCGNGITLWDFTTTEPLSSYITAVVAGQWAVAQGGSWEGSAGDGNTATLQLRLLCRQALADSMDSDDILDVTRAGLDHYHEHYGYTFPWGSYDQIFVPEYNLGAMENPGCITFNENYLSRDTPSFALRQKRANTILHEMCHMWFGDLVTPAWWENLWLKESFAENQGTTTAAEATIYTGEWASFAIGRKAWALAQDQYPTTHPIVADIPDIPAAKNNFDGITYAKGAAVLKQLVAWVGEETFYKGVRLYFQRFANSSTGLEDLLGALEEASGEDLGKWKDAWLLTTGPSTLSLSWTSDDAGRLRGLHMHQEGLARPHSLEVSFWTADNGVLREKCHLRVRVEEADSAVKVPPELAEAGSAQDIDLVVVNDLDLTYAISRFDEHSMRTALAYVSTIERPITRAVIWSNLFSALRGGELDPRDYIQSALTHMAEESEDAIFERLLATIRVARSFLPRSSRDRCDHEILNTLAEFMRRASRDRGRAALRLFVDVWMACSDETYTEAVLELAHGRHSDRLPFIEGEESAWDLRRACAARGLVTEKQLDSWLEASPTGENRTRWIRSRAALPDADIRSQVWNEICHGSTMSNLDISASLQGLNDSTWSSPGYVTQYFAQLLPFWKKSSMGLGIRFVEGGFPMSIDIERQNLDENAIEAAKIWLEEHSEAAPALTRLIIEKLDDLERAYSRQKQWQ</sequence>
<organism evidence="17">
    <name type="scientific">Schaalia odontolytica</name>
    <dbReference type="NCBI Taxonomy" id="1660"/>
    <lineage>
        <taxon>Bacteria</taxon>
        <taxon>Bacillati</taxon>
        <taxon>Actinomycetota</taxon>
        <taxon>Actinomycetes</taxon>
        <taxon>Actinomycetales</taxon>
        <taxon>Actinomycetaceae</taxon>
        <taxon>Schaalia</taxon>
    </lineage>
</organism>
<keyword evidence="11" id="KW-0482">Metalloprotease</keyword>
<dbReference type="GO" id="GO:0043171">
    <property type="term" value="P:peptide catabolic process"/>
    <property type="evidence" value="ECO:0007669"/>
    <property type="project" value="TreeGrafter"/>
</dbReference>
<dbReference type="InterPro" id="IPR014782">
    <property type="entry name" value="Peptidase_M1_dom"/>
</dbReference>
<dbReference type="InterPro" id="IPR042097">
    <property type="entry name" value="Aminopeptidase_N-like_N_sf"/>
</dbReference>
<dbReference type="PANTHER" id="PTHR11533">
    <property type="entry name" value="PROTEASE M1 ZINC METALLOPROTEASE"/>
    <property type="match status" value="1"/>
</dbReference>
<dbReference type="EC" id="3.4.11.2" evidence="4"/>
<evidence type="ECO:0000256" key="5">
    <source>
        <dbReference type="ARBA" id="ARBA00015611"/>
    </source>
</evidence>
<dbReference type="Pfam" id="PF17900">
    <property type="entry name" value="Peptidase_M1_N"/>
    <property type="match status" value="1"/>
</dbReference>
<protein>
    <recommendedName>
        <fullName evidence="5">Aminopeptidase N</fullName>
        <ecNumber evidence="4">3.4.11.2</ecNumber>
    </recommendedName>
    <alternativeName>
        <fullName evidence="12">Alanine aminopeptidase</fullName>
    </alternativeName>
    <alternativeName>
        <fullName evidence="13">Lysyl aminopeptidase</fullName>
    </alternativeName>
</protein>
<dbReference type="InterPro" id="IPR001930">
    <property type="entry name" value="Peptidase_M1"/>
</dbReference>
<dbReference type="InterPro" id="IPR012778">
    <property type="entry name" value="Pept_M1_aminopeptidase"/>
</dbReference>
<dbReference type="GO" id="GO:0006508">
    <property type="term" value="P:proteolysis"/>
    <property type="evidence" value="ECO:0007669"/>
    <property type="project" value="UniProtKB-KW"/>
</dbReference>
<comment type="cofactor">
    <cofactor evidence="2">
        <name>Zn(2+)</name>
        <dbReference type="ChEBI" id="CHEBI:29105"/>
    </cofactor>
</comment>